<dbReference type="AlphaFoldDB" id="A0A1W6LEV0"/>
<proteinExistence type="predicted"/>
<dbReference type="InterPro" id="IPR000792">
    <property type="entry name" value="Tscrpt_reg_LuxR_C"/>
</dbReference>
<dbReference type="KEGG" id="rgu:A4W93_24160"/>
<evidence type="ECO:0000256" key="1">
    <source>
        <dbReference type="ARBA" id="ARBA00023015"/>
    </source>
</evidence>
<dbReference type="Proteomes" id="UP000193427">
    <property type="component" value="Chromosome"/>
</dbReference>
<dbReference type="SUPFAM" id="SSF46894">
    <property type="entry name" value="C-terminal effector domain of the bipartite response regulators"/>
    <property type="match status" value="1"/>
</dbReference>
<sequence length="879" mass="95630">MDTRIPTARASKYRIPRSRRDAVPRPVLLARTLEQVAEARLVLVQAPAGFGKTTLLVQLAAALAAGSGREIVWVSLDAEDNDANRLFAALFGALDALDLPWPVPPATVLAQLQDASPAARTALGPLIDALGGRPDTRIALVLDDLHHVTDAAALQLLDTLIARAPPELCVFIGSRVTPPLSLARWRAGGELVELGFEDLQFDLDAAQALCRLRGLDAPSDEALQAALARTHGWVAGLHLMLGSARDRAGLPSLIGPAAHRHLFDYFAQEVLAELPAPLQQFALHSSVLPELSPALCQAVTGRADARAVLDTLFGRQLFLSALDEAVPVLRFHDLFRDFLHGELERREPGMATELHARAAAAETRAERAVPHWLAAGRWAEALAALRHMADGLLAVGGTHRLERWLEQLPAEWREPQADAALLRGLCAWSRWDWVHARDEFQRSHDTFVCHGQTRDRFVALGMLGACHNALGDLARAEEAITAAADARLPPVLQVFFDSLVAWNGVARGDAPAVLAGLSAMADNAALAPEARYPNIVDMSYGHFIGLPGTRPLMARLRQLCRGDRVDEVHVPALDAWLAFWHGEPGSAREALQLLLQRQRHLPGDVMLGISALHLHSLHLAAQGFGTEALASIAQVPGMMTPGYSQGWRRTYLHAQARLHWRAEDADGLATLLPELVRPRSTREWPVLDTGAALVQGQLALLRGDLAVARQWLERAVVLQGGGRLPAFMGDARFALAVCRAAQGEPDAAAEALDEVLSEAIDDEGLGLLLEPSGRLYPLWEALASRLRCPPAAQARLRRRLSAWQGESESLPADTMPLEDDPLSLREREVLALLAEGQSNKLIARALDLSLHTVKRHVANILTKLALESRTQAAAWWLRR</sequence>
<dbReference type="PROSITE" id="PS50043">
    <property type="entry name" value="HTH_LUXR_2"/>
    <property type="match status" value="1"/>
</dbReference>
<dbReference type="SMART" id="SM00421">
    <property type="entry name" value="HTH_LUXR"/>
    <property type="match status" value="1"/>
</dbReference>
<dbReference type="InterPro" id="IPR011990">
    <property type="entry name" value="TPR-like_helical_dom_sf"/>
</dbReference>
<dbReference type="Pfam" id="PF13191">
    <property type="entry name" value="AAA_16"/>
    <property type="match status" value="1"/>
</dbReference>
<dbReference type="InterPro" id="IPR059106">
    <property type="entry name" value="WHD_MalT"/>
</dbReference>
<keyword evidence="1" id="KW-0805">Transcription regulation</keyword>
<gene>
    <name evidence="4" type="ORF">A4W93_24160</name>
</gene>
<keyword evidence="3" id="KW-0804">Transcription</keyword>
<keyword evidence="5" id="KW-1185">Reference proteome</keyword>
<dbReference type="CDD" id="cd06170">
    <property type="entry name" value="LuxR_C_like"/>
    <property type="match status" value="1"/>
</dbReference>
<dbReference type="OrthoDB" id="9146062at2"/>
<reference evidence="4 5" key="1">
    <citation type="submission" date="2016-04" db="EMBL/GenBank/DDBJ databases">
        <title>Complete genome sequence of natural rubber-degrading, novel Gram-negative bacterium, Rhizobacter gummiphilus strain NS21.</title>
        <authorList>
            <person name="Tabata M."/>
            <person name="Kasai D."/>
            <person name="Fukuda M."/>
        </authorList>
    </citation>
    <scope>NUCLEOTIDE SEQUENCE [LARGE SCALE GENOMIC DNA]</scope>
    <source>
        <strain evidence="4 5">NS21</strain>
    </source>
</reference>
<dbReference type="InterPro" id="IPR036388">
    <property type="entry name" value="WH-like_DNA-bd_sf"/>
</dbReference>
<protein>
    <submittedName>
        <fullName evidence="4">Uncharacterized protein</fullName>
    </submittedName>
</protein>
<dbReference type="PANTHER" id="PTHR44688">
    <property type="entry name" value="DNA-BINDING TRANSCRIPTIONAL ACTIVATOR DEVR_DOSR"/>
    <property type="match status" value="1"/>
</dbReference>
<dbReference type="PANTHER" id="PTHR44688:SF16">
    <property type="entry name" value="DNA-BINDING TRANSCRIPTIONAL ACTIVATOR DEVR_DOSR"/>
    <property type="match status" value="1"/>
</dbReference>
<name>A0A1W6LEV0_9BURK</name>
<evidence type="ECO:0000313" key="4">
    <source>
        <dbReference type="EMBL" id="ARN22753.1"/>
    </source>
</evidence>
<dbReference type="InterPro" id="IPR041664">
    <property type="entry name" value="AAA_16"/>
</dbReference>
<dbReference type="PROSITE" id="PS00622">
    <property type="entry name" value="HTH_LUXR_1"/>
    <property type="match status" value="1"/>
</dbReference>
<dbReference type="Pfam" id="PF00196">
    <property type="entry name" value="GerE"/>
    <property type="match status" value="1"/>
</dbReference>
<dbReference type="GO" id="GO:0006355">
    <property type="term" value="P:regulation of DNA-templated transcription"/>
    <property type="evidence" value="ECO:0007669"/>
    <property type="project" value="InterPro"/>
</dbReference>
<dbReference type="GO" id="GO:0003677">
    <property type="term" value="F:DNA binding"/>
    <property type="evidence" value="ECO:0007669"/>
    <property type="project" value="UniProtKB-KW"/>
</dbReference>
<dbReference type="SUPFAM" id="SSF52540">
    <property type="entry name" value="P-loop containing nucleoside triphosphate hydrolases"/>
    <property type="match status" value="1"/>
</dbReference>
<dbReference type="Gene3D" id="1.10.10.10">
    <property type="entry name" value="Winged helix-like DNA-binding domain superfamily/Winged helix DNA-binding domain"/>
    <property type="match status" value="1"/>
</dbReference>
<dbReference type="STRING" id="946333.A4W93_24160"/>
<dbReference type="Gene3D" id="1.25.40.10">
    <property type="entry name" value="Tetratricopeptide repeat domain"/>
    <property type="match status" value="1"/>
</dbReference>
<organism evidence="4 5">
    <name type="scientific">Piscinibacter gummiphilus</name>
    <dbReference type="NCBI Taxonomy" id="946333"/>
    <lineage>
        <taxon>Bacteria</taxon>
        <taxon>Pseudomonadati</taxon>
        <taxon>Pseudomonadota</taxon>
        <taxon>Betaproteobacteria</taxon>
        <taxon>Burkholderiales</taxon>
        <taxon>Sphaerotilaceae</taxon>
        <taxon>Piscinibacter</taxon>
    </lineage>
</organism>
<keyword evidence="2" id="KW-0238">DNA-binding</keyword>
<dbReference type="RefSeq" id="WP_085753059.1">
    <property type="nucleotide sequence ID" value="NZ_BSPR01000015.1"/>
</dbReference>
<evidence type="ECO:0000256" key="3">
    <source>
        <dbReference type="ARBA" id="ARBA00023163"/>
    </source>
</evidence>
<evidence type="ECO:0000313" key="5">
    <source>
        <dbReference type="Proteomes" id="UP000193427"/>
    </source>
</evidence>
<dbReference type="PRINTS" id="PR00038">
    <property type="entry name" value="HTHLUXR"/>
</dbReference>
<dbReference type="InterPro" id="IPR027417">
    <property type="entry name" value="P-loop_NTPase"/>
</dbReference>
<dbReference type="Pfam" id="PF25873">
    <property type="entry name" value="WHD_MalT"/>
    <property type="match status" value="1"/>
</dbReference>
<accession>A0A1W6LEV0</accession>
<dbReference type="InterPro" id="IPR016032">
    <property type="entry name" value="Sig_transdc_resp-reg_C-effctor"/>
</dbReference>
<dbReference type="EMBL" id="CP015118">
    <property type="protein sequence ID" value="ARN22753.1"/>
    <property type="molecule type" value="Genomic_DNA"/>
</dbReference>
<dbReference type="Gene3D" id="3.40.50.300">
    <property type="entry name" value="P-loop containing nucleotide triphosphate hydrolases"/>
    <property type="match status" value="1"/>
</dbReference>
<evidence type="ECO:0000256" key="2">
    <source>
        <dbReference type="ARBA" id="ARBA00023125"/>
    </source>
</evidence>